<evidence type="ECO:0000313" key="2">
    <source>
        <dbReference type="EMBL" id="RKG37809.1"/>
    </source>
</evidence>
<protein>
    <submittedName>
        <fullName evidence="2">Tellurium resistance protein</fullName>
    </submittedName>
</protein>
<evidence type="ECO:0000313" key="3">
    <source>
        <dbReference type="Proteomes" id="UP000280405"/>
    </source>
</evidence>
<dbReference type="EMBL" id="RAXT01000016">
    <property type="protein sequence ID" value="RKG37809.1"/>
    <property type="molecule type" value="Genomic_DNA"/>
</dbReference>
<dbReference type="AlphaFoldDB" id="A0A3A8EUI2"/>
<gene>
    <name evidence="2" type="ORF">D7V20_09660</name>
</gene>
<proteinExistence type="predicted"/>
<reference evidence="2 3" key="1">
    <citation type="submission" date="2018-09" db="EMBL/GenBank/DDBJ databases">
        <title>The draft genome of Acinetobacter spp. strains.</title>
        <authorList>
            <person name="Qin J."/>
            <person name="Feng Y."/>
            <person name="Zong Z."/>
        </authorList>
    </citation>
    <scope>NUCLEOTIDE SEQUENCE [LARGE SCALE GENOMIC DNA]</scope>
    <source>
        <strain evidence="2 3">WCHAc060115</strain>
    </source>
</reference>
<dbReference type="Proteomes" id="UP000280405">
    <property type="component" value="Unassembled WGS sequence"/>
</dbReference>
<name>A0A3A8EUI2_9GAMM</name>
<comment type="caution">
    <text evidence="2">The sequence shown here is derived from an EMBL/GenBank/DDBJ whole genome shotgun (WGS) entry which is preliminary data.</text>
</comment>
<keyword evidence="3" id="KW-1185">Reference proteome</keyword>
<dbReference type="OrthoDB" id="6707209at2"/>
<evidence type="ECO:0000256" key="1">
    <source>
        <dbReference type="SAM" id="Coils"/>
    </source>
</evidence>
<organism evidence="2 3">
    <name type="scientific">Acinetobacter rongchengensis</name>
    <dbReference type="NCBI Taxonomy" id="2419601"/>
    <lineage>
        <taxon>Bacteria</taxon>
        <taxon>Pseudomonadati</taxon>
        <taxon>Pseudomonadota</taxon>
        <taxon>Gammaproteobacteria</taxon>
        <taxon>Moraxellales</taxon>
        <taxon>Moraxellaceae</taxon>
        <taxon>Acinetobacter</taxon>
    </lineage>
</organism>
<keyword evidence="1" id="KW-0175">Coiled coil</keyword>
<sequence>MKQFKVLTPIEQIPCSSDELLSIKRNDLIPLLDNQTRMNMYADQLIQAQSVLLNSIDPNLTQKLSLVISKIIEQLSVSKKKLDQRKFNILQRWLGLDLEFSAGQVKYLHDLESSIEEAKHLSQRLQIEIQKSESRFQQASGLREQMAKYIRAAQEFLHEYPDFVQNRHPLDNFSDRLSKKIHTLQTLQASNDIALAQMQLTQQLSLSLLDRFNEAQQVLIPAWQYHVKQSSAQNSFTTTDDLDKSRDKLIQSLKKSLENK</sequence>
<feature type="coiled-coil region" evidence="1">
    <location>
        <begin position="108"/>
        <end position="135"/>
    </location>
</feature>
<accession>A0A3A8EUI2</accession>
<dbReference type="RefSeq" id="WP_120384080.1">
    <property type="nucleotide sequence ID" value="NZ_RAXT01000016.1"/>
</dbReference>